<dbReference type="GO" id="GO:0016121">
    <property type="term" value="P:carotene catabolic process"/>
    <property type="evidence" value="ECO:0007669"/>
    <property type="project" value="TreeGrafter"/>
</dbReference>
<comment type="similarity">
    <text evidence="1 6">Belongs to the carotenoid oxygenase family.</text>
</comment>
<dbReference type="AlphaFoldDB" id="A0AA97I1T9"/>
<evidence type="ECO:0000313" key="9">
    <source>
        <dbReference type="Proteomes" id="UP001302429"/>
    </source>
</evidence>
<comment type="cofactor">
    <cofactor evidence="5 6">
        <name>Fe(2+)</name>
        <dbReference type="ChEBI" id="CHEBI:29033"/>
    </cofactor>
    <text evidence="5 6">Binds 1 Fe(2+) ion per subunit.</text>
</comment>
<evidence type="ECO:0000256" key="4">
    <source>
        <dbReference type="ARBA" id="ARBA00023004"/>
    </source>
</evidence>
<dbReference type="EMBL" id="CP136594">
    <property type="protein sequence ID" value="WOE75645.1"/>
    <property type="molecule type" value="Genomic_DNA"/>
</dbReference>
<feature type="binding site" evidence="5">
    <location>
        <position position="280"/>
    </location>
    <ligand>
        <name>Fe cation</name>
        <dbReference type="ChEBI" id="CHEBI:24875"/>
        <note>catalytic</note>
    </ligand>
</feature>
<evidence type="ECO:0000256" key="1">
    <source>
        <dbReference type="ARBA" id="ARBA00006787"/>
    </source>
</evidence>
<gene>
    <name evidence="8" type="ORF">RB602_02715</name>
</gene>
<keyword evidence="3 6" id="KW-0560">Oxidoreductase</keyword>
<dbReference type="PANTHER" id="PTHR10543:SF89">
    <property type="entry name" value="CAROTENOID 9,10(9',10')-CLEAVAGE DIOXYGENASE 1"/>
    <property type="match status" value="1"/>
</dbReference>
<feature type="binding site" evidence="5">
    <location>
        <position position="453"/>
    </location>
    <ligand>
        <name>Fe cation</name>
        <dbReference type="ChEBI" id="CHEBI:24875"/>
        <note>catalytic</note>
    </ligand>
</feature>
<keyword evidence="4 5" id="KW-0408">Iron</keyword>
<dbReference type="EC" id="1.13.11.-" evidence="6"/>
<evidence type="ECO:0000256" key="7">
    <source>
        <dbReference type="SAM" id="MobiDB-lite"/>
    </source>
</evidence>
<dbReference type="RefSeq" id="WP_317082730.1">
    <property type="nucleotide sequence ID" value="NZ_CP136594.1"/>
</dbReference>
<evidence type="ECO:0000256" key="3">
    <source>
        <dbReference type="ARBA" id="ARBA00023002"/>
    </source>
</evidence>
<feature type="binding site" evidence="5">
    <location>
        <position position="214"/>
    </location>
    <ligand>
        <name>Fe cation</name>
        <dbReference type="ChEBI" id="CHEBI:24875"/>
        <note>catalytic</note>
    </ligand>
</feature>
<reference evidence="8 9" key="1">
    <citation type="submission" date="2023-10" db="EMBL/GenBank/DDBJ databases">
        <title>Complete genome sequence of a Sphingomonadaceae bacterium.</title>
        <authorList>
            <person name="Yan C."/>
        </authorList>
    </citation>
    <scope>NUCLEOTIDE SEQUENCE [LARGE SCALE GENOMIC DNA]</scope>
    <source>
        <strain evidence="8 9">SCSIO 66989</strain>
    </source>
</reference>
<keyword evidence="6" id="KW-0223">Dioxygenase</keyword>
<dbReference type="Pfam" id="PF03055">
    <property type="entry name" value="RPE65"/>
    <property type="match status" value="1"/>
</dbReference>
<organism evidence="8 9">
    <name type="scientific">Alterisphingorhabdus coralli</name>
    <dbReference type="NCBI Taxonomy" id="3071408"/>
    <lineage>
        <taxon>Bacteria</taxon>
        <taxon>Pseudomonadati</taxon>
        <taxon>Pseudomonadota</taxon>
        <taxon>Alphaproteobacteria</taxon>
        <taxon>Sphingomonadales</taxon>
        <taxon>Sphingomonadaceae</taxon>
        <taxon>Alterisphingorhabdus (ex Yan et al. 2024)</taxon>
    </lineage>
</organism>
<keyword evidence="2 5" id="KW-0479">Metal-binding</keyword>
<sequence length="462" mass="50713">MNSIEQIADKPSDQTNPYLEGPYAPIRDELIVEGLPVNGELPASLDGTYMRIGPNPITPPDGSTHHWFAGDGMIHAVRIKDGKALWYRNRYIRSNQVSEVLGEPPAPGPRHERGDTVNTNVISHAGKILALIEAGGYPVEVDSLLGTKAYTDLDGSLKLGGFTAHPHPDPDTGELHAICYDAGNMEFIRHVVIGQDGLVRREMKIPMSGGPMIHDCALTERFVLIFDMPVTFSVETAKAGMSVPYVWNPEEHPARVGLLPREGTADEIIWCSVEPGYVFHPCNAYDLPDGRVVVDVAVHDRLFAEGTEEPGGSKVTFERWTCDLGAKTVDRQVTDSVPQEFPRYDERLTGKPYRYAYTVTLDEGRGPPFSGVIAHDMETGERKVHDFGADCIPGEFVFVPRSPDSAENDGWMIGYVLDVSRNHTDFVVLDAKDVSADPVATIPLPQLVPLGFHGNWIPAEAV</sequence>
<evidence type="ECO:0000256" key="5">
    <source>
        <dbReference type="PIRSR" id="PIRSR604294-1"/>
    </source>
</evidence>
<proteinExistence type="inferred from homology"/>
<dbReference type="GO" id="GO:0010436">
    <property type="term" value="F:carotenoid dioxygenase activity"/>
    <property type="evidence" value="ECO:0007669"/>
    <property type="project" value="TreeGrafter"/>
</dbReference>
<feature type="region of interest" description="Disordered" evidence="7">
    <location>
        <begin position="1"/>
        <end position="22"/>
    </location>
</feature>
<protein>
    <recommendedName>
        <fullName evidence="6">Dioxygenase</fullName>
        <ecNumber evidence="6">1.13.11.-</ecNumber>
    </recommendedName>
</protein>
<keyword evidence="9" id="KW-1185">Reference proteome</keyword>
<evidence type="ECO:0000256" key="2">
    <source>
        <dbReference type="ARBA" id="ARBA00022723"/>
    </source>
</evidence>
<accession>A0AA97I1T9</accession>
<dbReference type="Proteomes" id="UP001302429">
    <property type="component" value="Chromosome"/>
</dbReference>
<name>A0AA97I1T9_9SPHN</name>
<dbReference type="PANTHER" id="PTHR10543">
    <property type="entry name" value="BETA-CAROTENE DIOXYGENASE"/>
    <property type="match status" value="1"/>
</dbReference>
<dbReference type="InterPro" id="IPR004294">
    <property type="entry name" value="Carotenoid_Oase"/>
</dbReference>
<evidence type="ECO:0000313" key="8">
    <source>
        <dbReference type="EMBL" id="WOE75645.1"/>
    </source>
</evidence>
<dbReference type="GO" id="GO:0046872">
    <property type="term" value="F:metal ion binding"/>
    <property type="evidence" value="ECO:0007669"/>
    <property type="project" value="UniProtKB-KW"/>
</dbReference>
<evidence type="ECO:0000256" key="6">
    <source>
        <dbReference type="RuleBase" id="RU364048"/>
    </source>
</evidence>
<feature type="binding site" evidence="5">
    <location>
        <position position="165"/>
    </location>
    <ligand>
        <name>Fe cation</name>
        <dbReference type="ChEBI" id="CHEBI:24875"/>
        <note>catalytic</note>
    </ligand>
</feature>
<dbReference type="KEGG" id="acoa:RB602_02715"/>